<proteinExistence type="predicted"/>
<evidence type="ECO:0000313" key="1">
    <source>
        <dbReference type="EMBL" id="EDU46587.1"/>
    </source>
</evidence>
<sequence>MEDGPLDAVTILRLKTGNDDGTLPMDRLIVFDNENHSKSFENATPTTVEKLDGSSMQYLAEFMIHYDQMCHVHIGTTAKSVNLASFLFFHILIKIEMTDE</sequence>
<dbReference type="EMBL" id="DS231617">
    <property type="protein sequence ID" value="EDU46587.1"/>
    <property type="molecule type" value="Genomic_DNA"/>
</dbReference>
<name>B2W2V1_PYRTR</name>
<gene>
    <name evidence="1" type="ORF">PTRG_03749</name>
</gene>
<dbReference type="InParanoid" id="B2W2V1"/>
<protein>
    <submittedName>
        <fullName evidence="1">Uncharacterized protein</fullName>
    </submittedName>
</protein>
<accession>B2W2V1</accession>
<dbReference type="AlphaFoldDB" id="B2W2V1"/>
<reference evidence="2" key="1">
    <citation type="journal article" date="2013" name="G3 (Bethesda)">
        <title>Comparative genomics of a plant-pathogenic fungus, Pyrenophora tritici-repentis, reveals transduplication and the impact of repeat elements on pathogenicity and population divergence.</title>
        <authorList>
            <person name="Manning V.A."/>
            <person name="Pandelova I."/>
            <person name="Dhillon B."/>
            <person name="Wilhelm L.J."/>
            <person name="Goodwin S.B."/>
            <person name="Berlin A.M."/>
            <person name="Figueroa M."/>
            <person name="Freitag M."/>
            <person name="Hane J.K."/>
            <person name="Henrissat B."/>
            <person name="Holman W.H."/>
            <person name="Kodira C.D."/>
            <person name="Martin J."/>
            <person name="Oliver R.P."/>
            <person name="Robbertse B."/>
            <person name="Schackwitz W."/>
            <person name="Schwartz D.C."/>
            <person name="Spatafora J.W."/>
            <person name="Turgeon B.G."/>
            <person name="Yandava C."/>
            <person name="Young S."/>
            <person name="Zhou S."/>
            <person name="Zeng Q."/>
            <person name="Grigoriev I.V."/>
            <person name="Ma L.-J."/>
            <person name="Ciuffetti L.M."/>
        </authorList>
    </citation>
    <scope>NUCLEOTIDE SEQUENCE [LARGE SCALE GENOMIC DNA]</scope>
    <source>
        <strain evidence="2">Pt-1C-BFP</strain>
    </source>
</reference>
<dbReference type="HOGENOM" id="CLU_2307462_0_0_1"/>
<organism evidence="1 2">
    <name type="scientific">Pyrenophora tritici-repentis (strain Pt-1C-BFP)</name>
    <name type="common">Wheat tan spot fungus</name>
    <name type="synonym">Drechslera tritici-repentis</name>
    <dbReference type="NCBI Taxonomy" id="426418"/>
    <lineage>
        <taxon>Eukaryota</taxon>
        <taxon>Fungi</taxon>
        <taxon>Dikarya</taxon>
        <taxon>Ascomycota</taxon>
        <taxon>Pezizomycotina</taxon>
        <taxon>Dothideomycetes</taxon>
        <taxon>Pleosporomycetidae</taxon>
        <taxon>Pleosporales</taxon>
        <taxon>Pleosporineae</taxon>
        <taxon>Pleosporaceae</taxon>
        <taxon>Pyrenophora</taxon>
    </lineage>
</organism>
<dbReference type="Proteomes" id="UP000001471">
    <property type="component" value="Unassembled WGS sequence"/>
</dbReference>
<evidence type="ECO:0000313" key="2">
    <source>
        <dbReference type="Proteomes" id="UP000001471"/>
    </source>
</evidence>